<dbReference type="SMART" id="SM00355">
    <property type="entry name" value="ZnF_C2H2"/>
    <property type="match status" value="2"/>
</dbReference>
<accession>A0AAV8V0B9</accession>
<keyword evidence="1" id="KW-0479">Metal-binding</keyword>
<dbReference type="PROSITE" id="PS50157">
    <property type="entry name" value="ZINC_FINGER_C2H2_2"/>
    <property type="match status" value="2"/>
</dbReference>
<name>A0AAV8V0B9_9RHOD</name>
<dbReference type="GO" id="GO:0006338">
    <property type="term" value="P:chromatin remodeling"/>
    <property type="evidence" value="ECO:0007669"/>
    <property type="project" value="InterPro"/>
</dbReference>
<dbReference type="Gene3D" id="3.30.160.60">
    <property type="entry name" value="Classic Zinc Finger"/>
    <property type="match status" value="1"/>
</dbReference>
<dbReference type="AlphaFoldDB" id="A0AAV8V0B9"/>
<feature type="region of interest" description="Disordered" evidence="2">
    <location>
        <begin position="581"/>
        <end position="608"/>
    </location>
</feature>
<feature type="region of interest" description="Disordered" evidence="2">
    <location>
        <begin position="326"/>
        <end position="395"/>
    </location>
</feature>
<proteinExistence type="predicted"/>
<dbReference type="Pfam" id="PF04855">
    <property type="entry name" value="SNF5"/>
    <property type="match status" value="1"/>
</dbReference>
<feature type="region of interest" description="Disordered" evidence="2">
    <location>
        <begin position="700"/>
        <end position="801"/>
    </location>
</feature>
<keyword evidence="5" id="KW-1185">Reference proteome</keyword>
<evidence type="ECO:0000256" key="2">
    <source>
        <dbReference type="SAM" id="MobiDB-lite"/>
    </source>
</evidence>
<feature type="compositionally biased region" description="Low complexity" evidence="2">
    <location>
        <begin position="760"/>
        <end position="770"/>
    </location>
</feature>
<gene>
    <name evidence="4" type="ORF">NDN08_007406</name>
</gene>
<dbReference type="InterPro" id="IPR013087">
    <property type="entry name" value="Znf_C2H2_type"/>
</dbReference>
<evidence type="ECO:0000313" key="4">
    <source>
        <dbReference type="EMBL" id="KAJ8907291.1"/>
    </source>
</evidence>
<feature type="compositionally biased region" description="Pro residues" evidence="2">
    <location>
        <begin position="745"/>
        <end position="759"/>
    </location>
</feature>
<dbReference type="GO" id="GO:0000228">
    <property type="term" value="C:nuclear chromosome"/>
    <property type="evidence" value="ECO:0007669"/>
    <property type="project" value="InterPro"/>
</dbReference>
<reference evidence="4 5" key="1">
    <citation type="journal article" date="2023" name="Nat. Commun.">
        <title>Origin of minicircular mitochondrial genomes in red algae.</title>
        <authorList>
            <person name="Lee Y."/>
            <person name="Cho C.H."/>
            <person name="Lee Y.M."/>
            <person name="Park S.I."/>
            <person name="Yang J.H."/>
            <person name="West J.A."/>
            <person name="Bhattacharya D."/>
            <person name="Yoon H.S."/>
        </authorList>
    </citation>
    <scope>NUCLEOTIDE SEQUENCE [LARGE SCALE GENOMIC DNA]</scope>
    <source>
        <strain evidence="4 5">CCMP1338</strain>
        <tissue evidence="4">Whole cell</tissue>
    </source>
</reference>
<protein>
    <recommendedName>
        <fullName evidence="3">C2H2-type domain-containing protein</fullName>
    </recommendedName>
</protein>
<evidence type="ECO:0000256" key="1">
    <source>
        <dbReference type="PROSITE-ProRule" id="PRU00042"/>
    </source>
</evidence>
<keyword evidence="1" id="KW-0863">Zinc-finger</keyword>
<feature type="domain" description="C2H2-type" evidence="3">
    <location>
        <begin position="503"/>
        <end position="532"/>
    </location>
</feature>
<comment type="caution">
    <text evidence="4">The sequence shown here is derived from an EMBL/GenBank/DDBJ whole genome shotgun (WGS) entry which is preliminary data.</text>
</comment>
<sequence>MEVVEGNEKALNDVDVMEVEKGGVKGRKGEVAEDGDDVDDEALDYEFEEIKNGAYMVDLSHSDVPVEDMDKQILVERAYDAYVRTRLNPVRVANRAELVAMEVEDASEHSKDVFYEVIGWDLANQVQKTPDDVGRMVGKRNGLSTRGQKKVSNQLQTQLDELPKTLKKYRGRQKLHVAPAGEPEKENRRVLHLWLELEDDYGKRRVLREELEWDISLSEDINAPDWFAWYMCEELGLGVKNVNRVAEHIRMQLQRLKETQQDAHGRLGVVEGAMKAYKGTFLEQKDAYSVAREMVYASLMNTFDLIASMPFQRGLFTSPFPAQSTAGSLTAAASPQRSPQSSPGYRASPHPFLPSPTNPIVTPRDTFVGLQGISSTPTPTAAGTPVGNHPIGNQTPKADSDILNVPSAMVHGLASDGRTFRERFPPDDKMLAEGAMPLVCSFPGCGRRFKEPGKVQKHETIHYDDADHHVLGRLSIIEQIDEDDFDERDPRRDTFLHDTALPHRCPYVGCVKSFYFNSQLQRHKVYHEKEGHLLRADTDIPEDWGHLQYGLGARGSYSTRRNNPLPSAASERLGLGLRASPKSKFLQKKERREPMVRLPKPSKPPPPVVNAVVHGVDLRSFRLHAYKREELMAFRNGRTKPRHNHAKGGGCIPCKLKSFGLDIPKMRDVVRVFLREMRKMRGEPPEEEEKTIEEIKKKKAWEGSVDAGTTAASEAPSDSLLRSPGAESSPPPDGLSIPGSSPAPSGSPFPDMSPPPDSSPAPESSQAADDLPTPLPSPMDDQELNPVLSQDDNSQKQPEII</sequence>
<feature type="compositionally biased region" description="Low complexity" evidence="2">
    <location>
        <begin position="331"/>
        <end position="343"/>
    </location>
</feature>
<feature type="compositionally biased region" description="Low complexity" evidence="2">
    <location>
        <begin position="734"/>
        <end position="744"/>
    </location>
</feature>
<feature type="compositionally biased region" description="Polar residues" evidence="2">
    <location>
        <begin position="787"/>
        <end position="801"/>
    </location>
</feature>
<keyword evidence="1" id="KW-0862">Zinc</keyword>
<evidence type="ECO:0000259" key="3">
    <source>
        <dbReference type="PROSITE" id="PS50157"/>
    </source>
</evidence>
<organism evidence="4 5">
    <name type="scientific">Rhodosorus marinus</name>
    <dbReference type="NCBI Taxonomy" id="101924"/>
    <lineage>
        <taxon>Eukaryota</taxon>
        <taxon>Rhodophyta</taxon>
        <taxon>Stylonematophyceae</taxon>
        <taxon>Stylonematales</taxon>
        <taxon>Stylonemataceae</taxon>
        <taxon>Rhodosorus</taxon>
    </lineage>
</organism>
<feature type="domain" description="C2H2-type" evidence="3">
    <location>
        <begin position="438"/>
        <end position="467"/>
    </location>
</feature>
<dbReference type="EMBL" id="JAMWBK010000002">
    <property type="protein sequence ID" value="KAJ8907291.1"/>
    <property type="molecule type" value="Genomic_DNA"/>
</dbReference>
<dbReference type="PROSITE" id="PS00028">
    <property type="entry name" value="ZINC_FINGER_C2H2_1"/>
    <property type="match status" value="2"/>
</dbReference>
<evidence type="ECO:0000313" key="5">
    <source>
        <dbReference type="Proteomes" id="UP001157974"/>
    </source>
</evidence>
<dbReference type="GO" id="GO:0008270">
    <property type="term" value="F:zinc ion binding"/>
    <property type="evidence" value="ECO:0007669"/>
    <property type="project" value="UniProtKB-KW"/>
</dbReference>
<dbReference type="Proteomes" id="UP001157974">
    <property type="component" value="Unassembled WGS sequence"/>
</dbReference>
<feature type="compositionally biased region" description="Low complexity" evidence="2">
    <location>
        <begin position="376"/>
        <end position="385"/>
    </location>
</feature>
<dbReference type="InterPro" id="IPR006939">
    <property type="entry name" value="SNF5"/>
</dbReference>